<proteinExistence type="predicted"/>
<keyword evidence="1" id="KW-0472">Membrane</keyword>
<dbReference type="Proteomes" id="UP000008289">
    <property type="component" value="Chromosome"/>
</dbReference>
<keyword evidence="1" id="KW-1133">Transmembrane helix</keyword>
<protein>
    <submittedName>
        <fullName evidence="2">Uncharacterized protein</fullName>
    </submittedName>
</protein>
<gene>
    <name evidence="2" type="ordered locus">DET1304</name>
</gene>
<dbReference type="AlphaFoldDB" id="Q3Z6Y3"/>
<organism evidence="2 3">
    <name type="scientific">Dehalococcoides mccartyi (strain ATCC BAA-2266 / KCTC 15142 / 195)</name>
    <name type="common">Dehalococcoides ethenogenes (strain 195)</name>
    <dbReference type="NCBI Taxonomy" id="243164"/>
    <lineage>
        <taxon>Bacteria</taxon>
        <taxon>Bacillati</taxon>
        <taxon>Chloroflexota</taxon>
        <taxon>Dehalococcoidia</taxon>
        <taxon>Dehalococcoidales</taxon>
        <taxon>Dehalococcoidaceae</taxon>
        <taxon>Dehalococcoides</taxon>
    </lineage>
</organism>
<keyword evidence="1" id="KW-0812">Transmembrane</keyword>
<evidence type="ECO:0000313" key="2">
    <source>
        <dbReference type="EMBL" id="AAW39497.1"/>
    </source>
</evidence>
<evidence type="ECO:0000313" key="3">
    <source>
        <dbReference type="Proteomes" id="UP000008289"/>
    </source>
</evidence>
<accession>Q3Z6Y3</accession>
<name>Q3Z6Y3_DEHM1</name>
<dbReference type="KEGG" id="det:DET1304"/>
<keyword evidence="3" id="KW-1185">Reference proteome</keyword>
<dbReference type="InParanoid" id="Q3Z6Y3"/>
<sequence length="48" mass="5170">MVRIPVICLGQAQSAGITYIIKNIFAGLKGIYFLSAGCLNLGWRGKIT</sequence>
<feature type="transmembrane region" description="Helical" evidence="1">
    <location>
        <begin position="24"/>
        <end position="43"/>
    </location>
</feature>
<dbReference type="HOGENOM" id="CLU_3151949_0_0_0"/>
<dbReference type="EMBL" id="CP000027">
    <property type="protein sequence ID" value="AAW39497.1"/>
    <property type="molecule type" value="Genomic_DNA"/>
</dbReference>
<reference evidence="2 3" key="1">
    <citation type="journal article" date="2005" name="Science">
        <title>Genome sequence of the PCE-dechlorinating bacterium Dehalococcoides ethenogenes.</title>
        <authorList>
            <person name="Seshadri R."/>
            <person name="Adrian L."/>
            <person name="Fouts D.E."/>
            <person name="Eisen J.A."/>
            <person name="Phillippy A.M."/>
            <person name="Methe B.A."/>
            <person name="Ward N.L."/>
            <person name="Nelson W.C."/>
            <person name="Deboy R.T."/>
            <person name="Khouri H.M."/>
            <person name="Kolonay J.F."/>
            <person name="Dodson R.J."/>
            <person name="Daugherty S.C."/>
            <person name="Brinkac L.M."/>
            <person name="Sullivan S.A."/>
            <person name="Madupu R."/>
            <person name="Nelson K.E."/>
            <person name="Kang K.H."/>
            <person name="Impraim M."/>
            <person name="Tran K."/>
            <person name="Robinson J.M."/>
            <person name="Forberger H.A."/>
            <person name="Fraser C.M."/>
            <person name="Zinder S.H."/>
            <person name="Heidelberg J.F."/>
        </authorList>
    </citation>
    <scope>NUCLEOTIDE SEQUENCE [LARGE SCALE GENOMIC DNA]</scope>
    <source>
        <strain evidence="3">ATCC BAA-2266 / KCTC 15142 / 195</strain>
    </source>
</reference>
<evidence type="ECO:0000256" key="1">
    <source>
        <dbReference type="SAM" id="Phobius"/>
    </source>
</evidence>
<dbReference type="STRING" id="243164.DET1304"/>